<accession>A0A6J7HVU9</accession>
<proteinExistence type="predicted"/>
<name>A0A6J7HVU9_9ZZZZ</name>
<evidence type="ECO:0000313" key="1">
    <source>
        <dbReference type="EMBL" id="CAB4922333.1"/>
    </source>
</evidence>
<organism evidence="1">
    <name type="scientific">freshwater metagenome</name>
    <dbReference type="NCBI Taxonomy" id="449393"/>
    <lineage>
        <taxon>unclassified sequences</taxon>
        <taxon>metagenomes</taxon>
        <taxon>ecological metagenomes</taxon>
    </lineage>
</organism>
<protein>
    <submittedName>
        <fullName evidence="1">Unannotated protein</fullName>
    </submittedName>
</protein>
<reference evidence="1" key="1">
    <citation type="submission" date="2020-05" db="EMBL/GenBank/DDBJ databases">
        <authorList>
            <person name="Chiriac C."/>
            <person name="Salcher M."/>
            <person name="Ghai R."/>
            <person name="Kavagutti S V."/>
        </authorList>
    </citation>
    <scope>NUCLEOTIDE SEQUENCE</scope>
</reference>
<gene>
    <name evidence="1" type="ORF">UFOPK3576_01735</name>
</gene>
<sequence>MKKFHCKPAPSAIAFICLTYGLPTSLVGVKKLGVYILFINAFDDAPSRPFKIVGSEPTEETIHVGLNATFAAVPSMFAVAEGTPKNATNSHPAVFNFTTCAANGCTWEPDT</sequence>
<dbReference type="AlphaFoldDB" id="A0A6J7HVU9"/>
<dbReference type="EMBL" id="CAFBMO010000138">
    <property type="protein sequence ID" value="CAB4922333.1"/>
    <property type="molecule type" value="Genomic_DNA"/>
</dbReference>